<keyword evidence="2" id="KW-1185">Reference proteome</keyword>
<dbReference type="EMBL" id="PRDW01000064">
    <property type="protein sequence ID" value="PPB79704.1"/>
    <property type="molecule type" value="Genomic_DNA"/>
</dbReference>
<sequence length="217" mass="22481">PLDTLWGGVKGAYGLITDPQGTAQQMQEATRAVVVQAGEGNFKSSGEQLGQQLGATVIGTAAGIGTGKTVAAIKGKAAPVIDNNAAAHGEKHVTSSTTGTVWDSIKATQPTHPGSVIPQSFEMSLSNGQKVWVHGNATEHLAEYAQMVANNNSPGVVRLTTQQQLASLHGAVNAAAQNGITYNQLLNIGGWELKFAPPRQIGQLPVLIHALPINGQI</sequence>
<evidence type="ECO:0000313" key="2">
    <source>
        <dbReference type="Proteomes" id="UP000243096"/>
    </source>
</evidence>
<evidence type="ECO:0008006" key="3">
    <source>
        <dbReference type="Google" id="ProtNLM"/>
    </source>
</evidence>
<proteinExistence type="predicted"/>
<comment type="caution">
    <text evidence="1">The sequence shown here is derived from an EMBL/GenBank/DDBJ whole genome shotgun (WGS) entry which is preliminary data.</text>
</comment>
<protein>
    <recommendedName>
        <fullName evidence="3">Filamentous hemagglutinin</fullName>
    </recommendedName>
</protein>
<dbReference type="AlphaFoldDB" id="A0A2P5K6D1"/>
<feature type="non-terminal residue" evidence="1">
    <location>
        <position position="1"/>
    </location>
</feature>
<gene>
    <name evidence="1" type="ORF">B0O95_1641</name>
</gene>
<accession>A0A2P5K6D1</accession>
<evidence type="ECO:0000313" key="1">
    <source>
        <dbReference type="EMBL" id="PPB79704.1"/>
    </source>
</evidence>
<name>A0A2P5K6D1_9BURK</name>
<dbReference type="Proteomes" id="UP000243096">
    <property type="component" value="Unassembled WGS sequence"/>
</dbReference>
<reference evidence="1 2" key="1">
    <citation type="submission" date="2018-01" db="EMBL/GenBank/DDBJ databases">
        <title>Genomic Encyclopedia of Type Strains, Phase III (KMG-III): the genomes of soil and plant-associated and newly described type strains.</title>
        <authorList>
            <person name="Whitman W."/>
        </authorList>
    </citation>
    <scope>NUCLEOTIDE SEQUENCE [LARGE SCALE GENOMIC DNA]</scope>
    <source>
        <strain evidence="1 2">HKI456</strain>
    </source>
</reference>
<organism evidence="1 2">
    <name type="scientific">Mycetohabitans endofungorum</name>
    <dbReference type="NCBI Taxonomy" id="417203"/>
    <lineage>
        <taxon>Bacteria</taxon>
        <taxon>Pseudomonadati</taxon>
        <taxon>Pseudomonadota</taxon>
        <taxon>Betaproteobacteria</taxon>
        <taxon>Burkholderiales</taxon>
        <taxon>Burkholderiaceae</taxon>
        <taxon>Mycetohabitans</taxon>
    </lineage>
</organism>